<dbReference type="EMBL" id="FOTY01000005">
    <property type="protein sequence ID" value="SFL80533.1"/>
    <property type="molecule type" value="Genomic_DNA"/>
</dbReference>
<gene>
    <name evidence="2" type="ORF">SAMN04488054_105139</name>
</gene>
<dbReference type="RefSeq" id="WP_090926233.1">
    <property type="nucleotide sequence ID" value="NZ_FOTY01000005.1"/>
</dbReference>
<organism evidence="2 3">
    <name type="scientific">Salibacterium qingdaonense</name>
    <dbReference type="NCBI Taxonomy" id="266892"/>
    <lineage>
        <taxon>Bacteria</taxon>
        <taxon>Bacillati</taxon>
        <taxon>Bacillota</taxon>
        <taxon>Bacilli</taxon>
        <taxon>Bacillales</taxon>
        <taxon>Bacillaceae</taxon>
    </lineage>
</organism>
<name>A0A1I4KPK0_9BACI</name>
<dbReference type="Proteomes" id="UP000199668">
    <property type="component" value="Unassembled WGS sequence"/>
</dbReference>
<accession>A0A1I4KPK0</accession>
<evidence type="ECO:0000259" key="1">
    <source>
        <dbReference type="Pfam" id="PF13280"/>
    </source>
</evidence>
<dbReference type="InterPro" id="IPR026881">
    <property type="entry name" value="WYL_dom"/>
</dbReference>
<dbReference type="OrthoDB" id="2112405at2"/>
<evidence type="ECO:0000313" key="2">
    <source>
        <dbReference type="EMBL" id="SFL80533.1"/>
    </source>
</evidence>
<dbReference type="AlphaFoldDB" id="A0A1I4KPK0"/>
<reference evidence="2 3" key="1">
    <citation type="submission" date="2016-10" db="EMBL/GenBank/DDBJ databases">
        <authorList>
            <person name="de Groot N.N."/>
        </authorList>
    </citation>
    <scope>NUCLEOTIDE SEQUENCE [LARGE SCALE GENOMIC DNA]</scope>
    <source>
        <strain evidence="2 3">CGMCC 1.6134</strain>
    </source>
</reference>
<protein>
    <recommendedName>
        <fullName evidence="1">WYL domain-containing protein</fullName>
    </recommendedName>
</protein>
<feature type="domain" description="WYL" evidence="1">
    <location>
        <begin position="4"/>
        <end position="62"/>
    </location>
</feature>
<sequence length="75" mass="8671">MNSVLMRAAETKDPVQVIYERKDGTMTQRTVTVYQLNRRNVLVWCHERNAVRSLKTCNILSVMPLSMRRHAQPAG</sequence>
<evidence type="ECO:0000313" key="3">
    <source>
        <dbReference type="Proteomes" id="UP000199668"/>
    </source>
</evidence>
<proteinExistence type="predicted"/>
<keyword evidence="3" id="KW-1185">Reference proteome</keyword>
<dbReference type="Pfam" id="PF13280">
    <property type="entry name" value="WYL"/>
    <property type="match status" value="1"/>
</dbReference>